<dbReference type="Pfam" id="PF16925">
    <property type="entry name" value="TetR_C_13"/>
    <property type="match status" value="1"/>
</dbReference>
<evidence type="ECO:0000313" key="7">
    <source>
        <dbReference type="Proteomes" id="UP000199501"/>
    </source>
</evidence>
<dbReference type="AlphaFoldDB" id="A0A1G6LIQ2"/>
<organism evidence="6 7">
    <name type="scientific">Actinokineospora iranica</name>
    <dbReference type="NCBI Taxonomy" id="1271860"/>
    <lineage>
        <taxon>Bacteria</taxon>
        <taxon>Bacillati</taxon>
        <taxon>Actinomycetota</taxon>
        <taxon>Actinomycetes</taxon>
        <taxon>Pseudonocardiales</taxon>
        <taxon>Pseudonocardiaceae</taxon>
        <taxon>Actinokineospora</taxon>
    </lineage>
</organism>
<name>A0A1G6LIQ2_9PSEU</name>
<sequence>MGRTSTARDRLIDAAGTLMGDRGYAALGVAEICARADVRKGSFYHFFESKQALTVEAVEAQWQRRRATWLDCLGGDLPAVRRIERLVRAQVDSQRADKRDIGAVQGCLFGNLALELSNSDEVVRARVAEVFDAQIALLTAALRDAEAEGSIPPGAATPATARSVVAQIEGMVLFAKLANDPDVLDNLWPQTALLLRIDGAESG</sequence>
<dbReference type="SUPFAM" id="SSF46689">
    <property type="entry name" value="Homeodomain-like"/>
    <property type="match status" value="1"/>
</dbReference>
<keyword evidence="3" id="KW-0804">Transcription</keyword>
<dbReference type="EMBL" id="FMZZ01000002">
    <property type="protein sequence ID" value="SDC43089.1"/>
    <property type="molecule type" value="Genomic_DNA"/>
</dbReference>
<proteinExistence type="predicted"/>
<evidence type="ECO:0000259" key="5">
    <source>
        <dbReference type="PROSITE" id="PS50977"/>
    </source>
</evidence>
<reference evidence="7" key="1">
    <citation type="submission" date="2016-10" db="EMBL/GenBank/DDBJ databases">
        <authorList>
            <person name="Varghese N."/>
            <person name="Submissions S."/>
        </authorList>
    </citation>
    <scope>NUCLEOTIDE SEQUENCE [LARGE SCALE GENOMIC DNA]</scope>
    <source>
        <strain evidence="7">IBRC-M 10403</strain>
    </source>
</reference>
<dbReference type="PANTHER" id="PTHR47506">
    <property type="entry name" value="TRANSCRIPTIONAL REGULATORY PROTEIN"/>
    <property type="match status" value="1"/>
</dbReference>
<dbReference type="InterPro" id="IPR009057">
    <property type="entry name" value="Homeodomain-like_sf"/>
</dbReference>
<evidence type="ECO:0000256" key="2">
    <source>
        <dbReference type="ARBA" id="ARBA00023125"/>
    </source>
</evidence>
<dbReference type="Proteomes" id="UP000199501">
    <property type="component" value="Unassembled WGS sequence"/>
</dbReference>
<dbReference type="PANTHER" id="PTHR47506:SF1">
    <property type="entry name" value="HTH-TYPE TRANSCRIPTIONAL REGULATOR YJDC"/>
    <property type="match status" value="1"/>
</dbReference>
<dbReference type="InterPro" id="IPR001647">
    <property type="entry name" value="HTH_TetR"/>
</dbReference>
<keyword evidence="2 4" id="KW-0238">DNA-binding</keyword>
<accession>A0A1G6LIQ2</accession>
<dbReference type="RefSeq" id="WP_091448897.1">
    <property type="nucleotide sequence ID" value="NZ_FMZZ01000002.1"/>
</dbReference>
<dbReference type="OrthoDB" id="3827407at2"/>
<dbReference type="SUPFAM" id="SSF48498">
    <property type="entry name" value="Tetracyclin repressor-like, C-terminal domain"/>
    <property type="match status" value="1"/>
</dbReference>
<dbReference type="PRINTS" id="PR00455">
    <property type="entry name" value="HTHTETR"/>
</dbReference>
<evidence type="ECO:0000256" key="4">
    <source>
        <dbReference type="PROSITE-ProRule" id="PRU00335"/>
    </source>
</evidence>
<evidence type="ECO:0000256" key="3">
    <source>
        <dbReference type="ARBA" id="ARBA00023163"/>
    </source>
</evidence>
<evidence type="ECO:0000256" key="1">
    <source>
        <dbReference type="ARBA" id="ARBA00023015"/>
    </source>
</evidence>
<dbReference type="Pfam" id="PF00440">
    <property type="entry name" value="TetR_N"/>
    <property type="match status" value="1"/>
</dbReference>
<dbReference type="STRING" id="1271860.SAMN05216174_10293"/>
<evidence type="ECO:0000313" key="6">
    <source>
        <dbReference type="EMBL" id="SDC43089.1"/>
    </source>
</evidence>
<dbReference type="PROSITE" id="PS50977">
    <property type="entry name" value="HTH_TETR_2"/>
    <property type="match status" value="1"/>
</dbReference>
<feature type="DNA-binding region" description="H-T-H motif" evidence="4">
    <location>
        <begin position="28"/>
        <end position="47"/>
    </location>
</feature>
<dbReference type="GO" id="GO:0003677">
    <property type="term" value="F:DNA binding"/>
    <property type="evidence" value="ECO:0007669"/>
    <property type="project" value="UniProtKB-UniRule"/>
</dbReference>
<dbReference type="InterPro" id="IPR036271">
    <property type="entry name" value="Tet_transcr_reg_TetR-rel_C_sf"/>
</dbReference>
<protein>
    <submittedName>
        <fullName evidence="6">Transcriptional regulator, TetR family</fullName>
    </submittedName>
</protein>
<keyword evidence="1" id="KW-0805">Transcription regulation</keyword>
<dbReference type="Gene3D" id="1.10.357.10">
    <property type="entry name" value="Tetracycline Repressor, domain 2"/>
    <property type="match status" value="1"/>
</dbReference>
<feature type="domain" description="HTH tetR-type" evidence="5">
    <location>
        <begin position="5"/>
        <end position="65"/>
    </location>
</feature>
<keyword evidence="7" id="KW-1185">Reference proteome</keyword>
<dbReference type="InterPro" id="IPR011075">
    <property type="entry name" value="TetR_C"/>
</dbReference>
<gene>
    <name evidence="6" type="ORF">SAMN05216174_10293</name>
</gene>